<accession>A0A8T0I852</accession>
<keyword evidence="3" id="KW-1185">Reference proteome</keyword>
<proteinExistence type="predicted"/>
<sequence length="129" mass="12202">MPMSMLGSAASGLISAASFTAVAVLTGTAAVAGAAGNAVIGVVSDSGNIAAKGSAAAGPAAGSYATAWMSSLAGANGACAAFGTPPQCIRDPNAQTPSAVTFRGDGVWLAPPPPTIREGCSGLAVEHGN</sequence>
<reference evidence="2" key="1">
    <citation type="submission" date="2020-06" db="EMBL/GenBank/DDBJ databases">
        <title>WGS assembly of Ceratodon purpureus strain R40.</title>
        <authorList>
            <person name="Carey S.B."/>
            <person name="Jenkins J."/>
            <person name="Shu S."/>
            <person name="Lovell J.T."/>
            <person name="Sreedasyam A."/>
            <person name="Maumus F."/>
            <person name="Tiley G.P."/>
            <person name="Fernandez-Pozo N."/>
            <person name="Barry K."/>
            <person name="Chen C."/>
            <person name="Wang M."/>
            <person name="Lipzen A."/>
            <person name="Daum C."/>
            <person name="Saski C.A."/>
            <person name="Payton A.C."/>
            <person name="Mcbreen J.C."/>
            <person name="Conrad R.E."/>
            <person name="Kollar L.M."/>
            <person name="Olsson S."/>
            <person name="Huttunen S."/>
            <person name="Landis J.B."/>
            <person name="Wickett N.J."/>
            <person name="Johnson M.G."/>
            <person name="Rensing S.A."/>
            <person name="Grimwood J."/>
            <person name="Schmutz J."/>
            <person name="Mcdaniel S.F."/>
        </authorList>
    </citation>
    <scope>NUCLEOTIDE SEQUENCE</scope>
    <source>
        <strain evidence="2">R40</strain>
    </source>
</reference>
<dbReference type="Proteomes" id="UP000822688">
    <property type="component" value="Chromosome 4"/>
</dbReference>
<evidence type="ECO:0000256" key="1">
    <source>
        <dbReference type="SAM" id="SignalP"/>
    </source>
</evidence>
<dbReference type="EMBL" id="CM026424">
    <property type="protein sequence ID" value="KAG0579257.1"/>
    <property type="molecule type" value="Genomic_DNA"/>
</dbReference>
<feature type="signal peptide" evidence="1">
    <location>
        <begin position="1"/>
        <end position="16"/>
    </location>
</feature>
<protein>
    <submittedName>
        <fullName evidence="2">Uncharacterized protein</fullName>
    </submittedName>
</protein>
<evidence type="ECO:0000313" key="2">
    <source>
        <dbReference type="EMBL" id="KAG0579257.1"/>
    </source>
</evidence>
<organism evidence="2 3">
    <name type="scientific">Ceratodon purpureus</name>
    <name type="common">Fire moss</name>
    <name type="synonym">Dicranum purpureum</name>
    <dbReference type="NCBI Taxonomy" id="3225"/>
    <lineage>
        <taxon>Eukaryota</taxon>
        <taxon>Viridiplantae</taxon>
        <taxon>Streptophyta</taxon>
        <taxon>Embryophyta</taxon>
        <taxon>Bryophyta</taxon>
        <taxon>Bryophytina</taxon>
        <taxon>Bryopsida</taxon>
        <taxon>Dicranidae</taxon>
        <taxon>Pseudoditrichales</taxon>
        <taxon>Ditrichaceae</taxon>
        <taxon>Ceratodon</taxon>
    </lineage>
</organism>
<name>A0A8T0I852_CERPU</name>
<gene>
    <name evidence="2" type="ORF">KC19_4G085900</name>
</gene>
<evidence type="ECO:0000313" key="3">
    <source>
        <dbReference type="Proteomes" id="UP000822688"/>
    </source>
</evidence>
<dbReference type="AlphaFoldDB" id="A0A8T0I852"/>
<comment type="caution">
    <text evidence="2">The sequence shown here is derived from an EMBL/GenBank/DDBJ whole genome shotgun (WGS) entry which is preliminary data.</text>
</comment>
<keyword evidence="1" id="KW-0732">Signal</keyword>
<feature type="chain" id="PRO_5035725947" evidence="1">
    <location>
        <begin position="17"/>
        <end position="129"/>
    </location>
</feature>